<keyword evidence="8 11" id="KW-1133">Transmembrane helix</keyword>
<dbReference type="SUPFAM" id="SSF55874">
    <property type="entry name" value="ATPase domain of HSP90 chaperone/DNA topoisomerase II/histidine kinase"/>
    <property type="match status" value="1"/>
</dbReference>
<feature type="domain" description="Histidine kinase" evidence="12">
    <location>
        <begin position="238"/>
        <end position="446"/>
    </location>
</feature>
<keyword evidence="10 11" id="KW-0472">Membrane</keyword>
<evidence type="ECO:0000259" key="13">
    <source>
        <dbReference type="PROSITE" id="PS50885"/>
    </source>
</evidence>
<evidence type="ECO:0000313" key="14">
    <source>
        <dbReference type="EMBL" id="MFB9907304.1"/>
    </source>
</evidence>
<dbReference type="SUPFAM" id="SSF47384">
    <property type="entry name" value="Homodimeric domain of signal transducing histidine kinase"/>
    <property type="match status" value="1"/>
</dbReference>
<dbReference type="Gene3D" id="3.30.565.10">
    <property type="entry name" value="Histidine kinase-like ATPase, C-terminal domain"/>
    <property type="match status" value="1"/>
</dbReference>
<organism evidence="14 15">
    <name type="scientific">Allokutzneria oryzae</name>
    <dbReference type="NCBI Taxonomy" id="1378989"/>
    <lineage>
        <taxon>Bacteria</taxon>
        <taxon>Bacillati</taxon>
        <taxon>Actinomycetota</taxon>
        <taxon>Actinomycetes</taxon>
        <taxon>Pseudonocardiales</taxon>
        <taxon>Pseudonocardiaceae</taxon>
        <taxon>Allokutzneria</taxon>
    </lineage>
</organism>
<dbReference type="EC" id="2.7.13.3" evidence="3"/>
<evidence type="ECO:0000256" key="7">
    <source>
        <dbReference type="ARBA" id="ARBA00022777"/>
    </source>
</evidence>
<dbReference type="SMART" id="SM00387">
    <property type="entry name" value="HATPase_c"/>
    <property type="match status" value="1"/>
</dbReference>
<evidence type="ECO:0000313" key="15">
    <source>
        <dbReference type="Proteomes" id="UP001589693"/>
    </source>
</evidence>
<evidence type="ECO:0000256" key="11">
    <source>
        <dbReference type="SAM" id="Phobius"/>
    </source>
</evidence>
<dbReference type="EMBL" id="JBHLZU010000020">
    <property type="protein sequence ID" value="MFB9907304.1"/>
    <property type="molecule type" value="Genomic_DNA"/>
</dbReference>
<evidence type="ECO:0000256" key="6">
    <source>
        <dbReference type="ARBA" id="ARBA00022692"/>
    </source>
</evidence>
<dbReference type="Gene3D" id="6.10.340.10">
    <property type="match status" value="1"/>
</dbReference>
<evidence type="ECO:0000259" key="12">
    <source>
        <dbReference type="PROSITE" id="PS50109"/>
    </source>
</evidence>
<dbReference type="InterPro" id="IPR050428">
    <property type="entry name" value="TCS_sensor_his_kinase"/>
</dbReference>
<dbReference type="CDD" id="cd06225">
    <property type="entry name" value="HAMP"/>
    <property type="match status" value="1"/>
</dbReference>
<evidence type="ECO:0000256" key="1">
    <source>
        <dbReference type="ARBA" id="ARBA00000085"/>
    </source>
</evidence>
<keyword evidence="5" id="KW-0808">Transferase</keyword>
<evidence type="ECO:0000256" key="8">
    <source>
        <dbReference type="ARBA" id="ARBA00022989"/>
    </source>
</evidence>
<sequence length="448" mass="48842">MRRPFDAVPRWWHRRSLRGRITMVAAAAALGGFLVLAQVMSSVLTSGLTEQMDTQLNSVLRSAASAVAEGRPAETRQGGVQVRVLDTAGKPLDGVGEVDLYLTEVRQLLAGKPMTVYRGYGATRWLPSVVSAPDGSQRLVLASADAGDYLRLFEDIVVWFVPVALLGTAAVAFTAWVTVRWSLRPVERLRSAAQALPAGERLPLPEADDELRALAEALNGLLARRDESAERMRQFSGAAAHELRSPVASIRAQAEVAVAYPDPDEAQEVLGEVAIEAERLSEVVDHLLKLARSDTAALPPADTVELTELARDVALRQPDNGPMVRVETFVPVWVHATTQEVELVLDNLLRNARRYARTQVRVMVLPAGRQGRLVVDDDGEGIPPEHRERVFDRFYRVHGARDRDTGGAGLGLAMVADVVHRREGSVRAGASPEGGARLEIRWNTSPKP</sequence>
<keyword evidence="4" id="KW-0597">Phosphoprotein</keyword>
<dbReference type="InterPro" id="IPR003661">
    <property type="entry name" value="HisK_dim/P_dom"/>
</dbReference>
<comment type="caution">
    <text evidence="14">The sequence shown here is derived from an EMBL/GenBank/DDBJ whole genome shotgun (WGS) entry which is preliminary data.</text>
</comment>
<keyword evidence="6 11" id="KW-0812">Transmembrane</keyword>
<comment type="subcellular location">
    <subcellularLocation>
        <location evidence="2">Cell membrane</location>
    </subcellularLocation>
</comment>
<comment type="catalytic activity">
    <reaction evidence="1">
        <text>ATP + protein L-histidine = ADP + protein N-phospho-L-histidine.</text>
        <dbReference type="EC" id="2.7.13.3"/>
    </reaction>
</comment>
<dbReference type="Gene3D" id="1.10.287.130">
    <property type="match status" value="1"/>
</dbReference>
<evidence type="ECO:0000256" key="9">
    <source>
        <dbReference type="ARBA" id="ARBA00023012"/>
    </source>
</evidence>
<reference evidence="14 15" key="1">
    <citation type="submission" date="2024-09" db="EMBL/GenBank/DDBJ databases">
        <authorList>
            <person name="Sun Q."/>
            <person name="Mori K."/>
        </authorList>
    </citation>
    <scope>NUCLEOTIDE SEQUENCE [LARGE SCALE GENOMIC DNA]</scope>
    <source>
        <strain evidence="14 15">TBRC 7907</strain>
    </source>
</reference>
<dbReference type="InterPro" id="IPR004358">
    <property type="entry name" value="Sig_transdc_His_kin-like_C"/>
</dbReference>
<dbReference type="GO" id="GO:0016301">
    <property type="term" value="F:kinase activity"/>
    <property type="evidence" value="ECO:0007669"/>
    <property type="project" value="UniProtKB-KW"/>
</dbReference>
<dbReference type="PRINTS" id="PR00344">
    <property type="entry name" value="BCTRLSENSOR"/>
</dbReference>
<dbReference type="InterPro" id="IPR005467">
    <property type="entry name" value="His_kinase_dom"/>
</dbReference>
<dbReference type="InterPro" id="IPR003660">
    <property type="entry name" value="HAMP_dom"/>
</dbReference>
<proteinExistence type="predicted"/>
<dbReference type="InterPro" id="IPR036097">
    <property type="entry name" value="HisK_dim/P_sf"/>
</dbReference>
<keyword evidence="9" id="KW-0902">Two-component regulatory system</keyword>
<dbReference type="InterPro" id="IPR036890">
    <property type="entry name" value="HATPase_C_sf"/>
</dbReference>
<dbReference type="PROSITE" id="PS50885">
    <property type="entry name" value="HAMP"/>
    <property type="match status" value="1"/>
</dbReference>
<evidence type="ECO:0000256" key="4">
    <source>
        <dbReference type="ARBA" id="ARBA00022553"/>
    </source>
</evidence>
<keyword evidence="15" id="KW-1185">Reference proteome</keyword>
<dbReference type="SMART" id="SM00388">
    <property type="entry name" value="HisKA"/>
    <property type="match status" value="1"/>
</dbReference>
<accession>A0ABV6A5W5</accession>
<dbReference type="InterPro" id="IPR003594">
    <property type="entry name" value="HATPase_dom"/>
</dbReference>
<dbReference type="Proteomes" id="UP001589693">
    <property type="component" value="Unassembled WGS sequence"/>
</dbReference>
<protein>
    <recommendedName>
        <fullName evidence="3">histidine kinase</fullName>
        <ecNumber evidence="3">2.7.13.3</ecNumber>
    </recommendedName>
</protein>
<dbReference type="Pfam" id="PF00512">
    <property type="entry name" value="HisKA"/>
    <property type="match status" value="1"/>
</dbReference>
<keyword evidence="7 14" id="KW-0418">Kinase</keyword>
<dbReference type="Pfam" id="PF02518">
    <property type="entry name" value="HATPase_c"/>
    <property type="match status" value="1"/>
</dbReference>
<name>A0ABV6A5W5_9PSEU</name>
<evidence type="ECO:0000256" key="10">
    <source>
        <dbReference type="ARBA" id="ARBA00023136"/>
    </source>
</evidence>
<dbReference type="PROSITE" id="PS50109">
    <property type="entry name" value="HIS_KIN"/>
    <property type="match status" value="1"/>
</dbReference>
<feature type="domain" description="HAMP" evidence="13">
    <location>
        <begin position="180"/>
        <end position="230"/>
    </location>
</feature>
<dbReference type="PANTHER" id="PTHR45436:SF5">
    <property type="entry name" value="SENSOR HISTIDINE KINASE TRCS"/>
    <property type="match status" value="1"/>
</dbReference>
<feature type="transmembrane region" description="Helical" evidence="11">
    <location>
        <begin position="156"/>
        <end position="179"/>
    </location>
</feature>
<dbReference type="RefSeq" id="WP_377857181.1">
    <property type="nucleotide sequence ID" value="NZ_JBHLZU010000020.1"/>
</dbReference>
<evidence type="ECO:0000256" key="3">
    <source>
        <dbReference type="ARBA" id="ARBA00012438"/>
    </source>
</evidence>
<evidence type="ECO:0000256" key="2">
    <source>
        <dbReference type="ARBA" id="ARBA00004236"/>
    </source>
</evidence>
<gene>
    <name evidence="14" type="ORF">ACFFQA_25495</name>
</gene>
<evidence type="ECO:0000256" key="5">
    <source>
        <dbReference type="ARBA" id="ARBA00022679"/>
    </source>
</evidence>
<dbReference type="CDD" id="cd00082">
    <property type="entry name" value="HisKA"/>
    <property type="match status" value="1"/>
</dbReference>
<dbReference type="Pfam" id="PF00672">
    <property type="entry name" value="HAMP"/>
    <property type="match status" value="1"/>
</dbReference>
<dbReference type="PANTHER" id="PTHR45436">
    <property type="entry name" value="SENSOR HISTIDINE KINASE YKOH"/>
    <property type="match status" value="1"/>
</dbReference>